<dbReference type="GeneID" id="85312910"/>
<dbReference type="EMBL" id="MU839001">
    <property type="protein sequence ID" value="KAK1769946.1"/>
    <property type="molecule type" value="Genomic_DNA"/>
</dbReference>
<evidence type="ECO:0000256" key="1">
    <source>
        <dbReference type="SAM" id="MobiDB-lite"/>
    </source>
</evidence>
<comment type="caution">
    <text evidence="2">The sequence shown here is derived from an EMBL/GenBank/DDBJ whole genome shotgun (WGS) entry which is preliminary data.</text>
</comment>
<name>A0AAJ0FIU5_9PEZI</name>
<dbReference type="Proteomes" id="UP001244011">
    <property type="component" value="Unassembled WGS sequence"/>
</dbReference>
<reference evidence="2" key="1">
    <citation type="submission" date="2023-06" db="EMBL/GenBank/DDBJ databases">
        <title>Genome-scale phylogeny and comparative genomics of the fungal order Sordariales.</title>
        <authorList>
            <consortium name="Lawrence Berkeley National Laboratory"/>
            <person name="Hensen N."/>
            <person name="Bonometti L."/>
            <person name="Westerberg I."/>
            <person name="Brannstrom I.O."/>
            <person name="Guillou S."/>
            <person name="Cros-Aarteil S."/>
            <person name="Calhoun S."/>
            <person name="Haridas S."/>
            <person name="Kuo A."/>
            <person name="Mondo S."/>
            <person name="Pangilinan J."/>
            <person name="Riley R."/>
            <person name="Labutti K."/>
            <person name="Andreopoulos B."/>
            <person name="Lipzen A."/>
            <person name="Chen C."/>
            <person name="Yanf M."/>
            <person name="Daum C."/>
            <person name="Ng V."/>
            <person name="Clum A."/>
            <person name="Steindorff A."/>
            <person name="Ohm R."/>
            <person name="Martin F."/>
            <person name="Silar P."/>
            <person name="Natvig D."/>
            <person name="Lalanne C."/>
            <person name="Gautier V."/>
            <person name="Ament-Velasquez S.L."/>
            <person name="Kruys A."/>
            <person name="Hutchinson M.I."/>
            <person name="Powell A.J."/>
            <person name="Barry K."/>
            <person name="Miller A.N."/>
            <person name="Grigoriev I.V."/>
            <person name="Debuchy R."/>
            <person name="Gladieux P."/>
            <person name="Thoren M.H."/>
            <person name="Johannesson H."/>
        </authorList>
    </citation>
    <scope>NUCLEOTIDE SEQUENCE</scope>
    <source>
        <strain evidence="2">8032-3</strain>
    </source>
</reference>
<proteinExistence type="predicted"/>
<feature type="compositionally biased region" description="Polar residues" evidence="1">
    <location>
        <begin position="219"/>
        <end position="235"/>
    </location>
</feature>
<keyword evidence="3" id="KW-1185">Reference proteome</keyword>
<feature type="region of interest" description="Disordered" evidence="1">
    <location>
        <begin position="414"/>
        <end position="440"/>
    </location>
</feature>
<organism evidence="2 3">
    <name type="scientific">Phialemonium atrogriseum</name>
    <dbReference type="NCBI Taxonomy" id="1093897"/>
    <lineage>
        <taxon>Eukaryota</taxon>
        <taxon>Fungi</taxon>
        <taxon>Dikarya</taxon>
        <taxon>Ascomycota</taxon>
        <taxon>Pezizomycotina</taxon>
        <taxon>Sordariomycetes</taxon>
        <taxon>Sordariomycetidae</taxon>
        <taxon>Cephalothecales</taxon>
        <taxon>Cephalothecaceae</taxon>
        <taxon>Phialemonium</taxon>
    </lineage>
</organism>
<feature type="compositionally biased region" description="Basic and acidic residues" evidence="1">
    <location>
        <begin position="122"/>
        <end position="131"/>
    </location>
</feature>
<feature type="region of interest" description="Disordered" evidence="1">
    <location>
        <begin position="1"/>
        <end position="76"/>
    </location>
</feature>
<sequence length="440" mass="47073">MTAKDSKKSNKRARSGTASFDAHPIVKRNKVVQADPAAHSRGPPALNWNTAHADGLPHAAGAHQGYPIDHSSYQTPVPRHAQAPYAMLGSPEIPLRPKYKGWSSETEITGSALPSEEAADVASKDDTDRSKLKGASWPGMRVFDSATEAQKRKRNQRKDESVLRQMKQTSAEVEPTESVWSENGELQRTRDIYAAPSIDGSPEPSVHAGDNHKKKDAHQGSTMATARQTRASTRKAQAKEASKGMGNSDGGSQKDQGIQNGSRVPAQTNGAGANYDVFRDTAIPSPGPMESPLDGGRSVIVPEPVGLVSDHIDNFEHRSRPALQPMNSNMSIQSPTPTGLKPSAVPYFHGGVSTHIHPFFHHQSIGSNTLNPLSLQSRTGYPFHSFSGQGFGDDILPHGSGFHPINTPGGMAFSPFSASGDNNPYASSSAGPQDTPEYDI</sequence>
<evidence type="ECO:0000313" key="2">
    <source>
        <dbReference type="EMBL" id="KAK1769946.1"/>
    </source>
</evidence>
<evidence type="ECO:0000313" key="3">
    <source>
        <dbReference type="Proteomes" id="UP001244011"/>
    </source>
</evidence>
<gene>
    <name evidence="2" type="ORF">QBC33DRAFT_556366</name>
</gene>
<dbReference type="RefSeq" id="XP_060286159.1">
    <property type="nucleotide sequence ID" value="XM_060429723.1"/>
</dbReference>
<feature type="region of interest" description="Disordered" evidence="1">
    <location>
        <begin position="101"/>
        <end position="272"/>
    </location>
</feature>
<accession>A0AAJ0FIU5</accession>
<dbReference type="AlphaFoldDB" id="A0AAJ0FIU5"/>
<feature type="compositionally biased region" description="Polar residues" evidence="1">
    <location>
        <begin position="416"/>
        <end position="432"/>
    </location>
</feature>
<protein>
    <submittedName>
        <fullName evidence="2">Uncharacterized protein</fullName>
    </submittedName>
</protein>
<feature type="compositionally biased region" description="Polar residues" evidence="1">
    <location>
        <begin position="250"/>
        <end position="271"/>
    </location>
</feature>